<reference evidence="2 3" key="1">
    <citation type="submission" date="2024-01" db="EMBL/GenBank/DDBJ databases">
        <title>Genome assemblies of Stephania.</title>
        <authorList>
            <person name="Yang L."/>
        </authorList>
    </citation>
    <scope>NUCLEOTIDE SEQUENCE [LARGE SCALE GENOMIC DNA]</scope>
    <source>
        <strain evidence="2">JXDWG</strain>
        <tissue evidence="2">Leaf</tissue>
    </source>
</reference>
<protein>
    <submittedName>
        <fullName evidence="2">Uncharacterized protein</fullName>
    </submittedName>
</protein>
<proteinExistence type="predicted"/>
<organism evidence="2 3">
    <name type="scientific">Stephania cephalantha</name>
    <dbReference type="NCBI Taxonomy" id="152367"/>
    <lineage>
        <taxon>Eukaryota</taxon>
        <taxon>Viridiplantae</taxon>
        <taxon>Streptophyta</taxon>
        <taxon>Embryophyta</taxon>
        <taxon>Tracheophyta</taxon>
        <taxon>Spermatophyta</taxon>
        <taxon>Magnoliopsida</taxon>
        <taxon>Ranunculales</taxon>
        <taxon>Menispermaceae</taxon>
        <taxon>Menispermoideae</taxon>
        <taxon>Cissampelideae</taxon>
        <taxon>Stephania</taxon>
    </lineage>
</organism>
<evidence type="ECO:0000256" key="1">
    <source>
        <dbReference type="SAM" id="MobiDB-lite"/>
    </source>
</evidence>
<sequence>MTEREAMTDQCRREAKVWRWRFTPDGRRPPTQKKQQPAERRFARAKGRHSERRGSAINHYERRPRIKVPTTGGIQTTEGDEQMTLLAPDGEMDARRSQVRENEREVKEDGNNAYMRGEDKVDSSLLIVST</sequence>
<evidence type="ECO:0000313" key="2">
    <source>
        <dbReference type="EMBL" id="KAK9112189.1"/>
    </source>
</evidence>
<feature type="region of interest" description="Disordered" evidence="1">
    <location>
        <begin position="20"/>
        <end position="58"/>
    </location>
</feature>
<dbReference type="EMBL" id="JBBNAG010000008">
    <property type="protein sequence ID" value="KAK9112189.1"/>
    <property type="molecule type" value="Genomic_DNA"/>
</dbReference>
<accession>A0AAP0IB64</accession>
<keyword evidence="3" id="KW-1185">Reference proteome</keyword>
<dbReference type="Proteomes" id="UP001419268">
    <property type="component" value="Unassembled WGS sequence"/>
</dbReference>
<comment type="caution">
    <text evidence="2">The sequence shown here is derived from an EMBL/GenBank/DDBJ whole genome shotgun (WGS) entry which is preliminary data.</text>
</comment>
<dbReference type="AlphaFoldDB" id="A0AAP0IB64"/>
<name>A0AAP0IB64_9MAGN</name>
<gene>
    <name evidence="2" type="ORF">Scep_019708</name>
</gene>
<evidence type="ECO:0000313" key="3">
    <source>
        <dbReference type="Proteomes" id="UP001419268"/>
    </source>
</evidence>